<dbReference type="EMBL" id="JAJGNA010000003">
    <property type="protein sequence ID" value="MCC4307652.1"/>
    <property type="molecule type" value="Genomic_DNA"/>
</dbReference>
<dbReference type="AlphaFoldDB" id="A0A9Q3YLC4"/>
<sequence>MELLYANDQHPDTLFSIKILAWARLDNGDTVAVVPWLKQLVTAPDLADPLNGRWEGYRLPGSDYLFREAPPHKVRELDEAVAFFGKTGVQEIPDTIGTHAVFSEDQFETLSLMEVVSWRLFPDGHASAMVADEDRVTQTPVLPGDDCLLAAQDEPDFRYFFQHGIANRLKERDPEALAAIAMLATRH</sequence>
<proteinExistence type="predicted"/>
<reference evidence="1" key="1">
    <citation type="submission" date="2021-10" db="EMBL/GenBank/DDBJ databases">
        <title>The diversity and Nitrogen Metabolism of Culturable Nitrate-Utilizing Bacteria Within the Oxygen Minimum Zone of the Changjiang (Yangtze River)Estuary.</title>
        <authorList>
            <person name="Zhang D."/>
            <person name="Zheng J."/>
            <person name="Liu S."/>
            <person name="He W."/>
        </authorList>
    </citation>
    <scope>NUCLEOTIDE SEQUENCE</scope>
    <source>
        <strain evidence="1">FXH-223</strain>
    </source>
</reference>
<evidence type="ECO:0000313" key="1">
    <source>
        <dbReference type="EMBL" id="MCC4307652.1"/>
    </source>
</evidence>
<protein>
    <submittedName>
        <fullName evidence="1">Uncharacterized protein</fullName>
    </submittedName>
</protein>
<comment type="caution">
    <text evidence="1">The sequence shown here is derived from an EMBL/GenBank/DDBJ whole genome shotgun (WGS) entry which is preliminary data.</text>
</comment>
<organism evidence="1 2">
    <name type="scientific">Alloalcanivorax marinus</name>
    <dbReference type="NCBI Taxonomy" id="1177169"/>
    <lineage>
        <taxon>Bacteria</taxon>
        <taxon>Pseudomonadati</taxon>
        <taxon>Pseudomonadota</taxon>
        <taxon>Gammaproteobacteria</taxon>
        <taxon>Oceanospirillales</taxon>
        <taxon>Alcanivoracaceae</taxon>
        <taxon>Alloalcanivorax</taxon>
    </lineage>
</organism>
<keyword evidence="2" id="KW-1185">Reference proteome</keyword>
<gene>
    <name evidence="1" type="ORF">LL252_03620</name>
</gene>
<dbReference type="RefSeq" id="WP_228232992.1">
    <property type="nucleotide sequence ID" value="NZ_JAJGNA010000003.1"/>
</dbReference>
<accession>A0A9Q3YLC4</accession>
<dbReference type="Proteomes" id="UP001108027">
    <property type="component" value="Unassembled WGS sequence"/>
</dbReference>
<evidence type="ECO:0000313" key="2">
    <source>
        <dbReference type="Proteomes" id="UP001108027"/>
    </source>
</evidence>
<name>A0A9Q3YLC4_9GAMM</name>